<dbReference type="PANTHER" id="PTHR48475">
    <property type="entry name" value="RIBONUCLEASE H"/>
    <property type="match status" value="1"/>
</dbReference>
<evidence type="ECO:0000313" key="3">
    <source>
        <dbReference type="RefSeq" id="XP_019055961.1"/>
    </source>
</evidence>
<dbReference type="InterPro" id="IPR002156">
    <property type="entry name" value="RNaseH_domain"/>
</dbReference>
<dbReference type="GeneID" id="109115879"/>
<reference evidence="3" key="1">
    <citation type="submission" date="2025-08" db="UniProtKB">
        <authorList>
            <consortium name="RefSeq"/>
        </authorList>
    </citation>
    <scope>IDENTIFICATION</scope>
</reference>
<dbReference type="Pfam" id="PF13456">
    <property type="entry name" value="RVT_3"/>
    <property type="match status" value="1"/>
</dbReference>
<gene>
    <name evidence="3" type="primary">LOC109115879</name>
</gene>
<dbReference type="SUPFAM" id="SSF53098">
    <property type="entry name" value="Ribonuclease H-like"/>
    <property type="match status" value="1"/>
</dbReference>
<dbReference type="AlphaFoldDB" id="A0A1U8QCG5"/>
<dbReference type="PANTHER" id="PTHR48475:SF1">
    <property type="entry name" value="RNASE H TYPE-1 DOMAIN-CONTAINING PROTEIN"/>
    <property type="match status" value="1"/>
</dbReference>
<dbReference type="InParanoid" id="A0A1U8QCG5"/>
<dbReference type="OMA" id="ENRYNRE"/>
<dbReference type="InterPro" id="IPR036397">
    <property type="entry name" value="RNaseH_sf"/>
</dbReference>
<accession>A0A1U8QCG5</accession>
<evidence type="ECO:0000313" key="2">
    <source>
        <dbReference type="Proteomes" id="UP000189703"/>
    </source>
</evidence>
<proteinExistence type="predicted"/>
<dbReference type="RefSeq" id="XP_019055961.1">
    <property type="nucleotide sequence ID" value="XM_019200416.1"/>
</dbReference>
<feature type="domain" description="RNase H type-1" evidence="1">
    <location>
        <begin position="2"/>
        <end position="68"/>
    </location>
</feature>
<organism evidence="2 3">
    <name type="scientific">Nelumbo nucifera</name>
    <name type="common">Sacred lotus</name>
    <dbReference type="NCBI Taxonomy" id="4432"/>
    <lineage>
        <taxon>Eukaryota</taxon>
        <taxon>Viridiplantae</taxon>
        <taxon>Streptophyta</taxon>
        <taxon>Embryophyta</taxon>
        <taxon>Tracheophyta</taxon>
        <taxon>Spermatophyta</taxon>
        <taxon>Magnoliopsida</taxon>
        <taxon>Proteales</taxon>
        <taxon>Nelumbonaceae</taxon>
        <taxon>Nelumbo</taxon>
    </lineage>
</organism>
<dbReference type="OrthoDB" id="1431478at2759"/>
<dbReference type="InterPro" id="IPR012337">
    <property type="entry name" value="RNaseH-like_sf"/>
</dbReference>
<dbReference type="Gene3D" id="3.30.420.10">
    <property type="entry name" value="Ribonuclease H-like superfamily/Ribonuclease H"/>
    <property type="match status" value="1"/>
</dbReference>
<dbReference type="Proteomes" id="UP000189703">
    <property type="component" value="Unplaced"/>
</dbReference>
<evidence type="ECO:0000259" key="1">
    <source>
        <dbReference type="Pfam" id="PF13456"/>
    </source>
</evidence>
<sequence length="154" mass="17785">MALDWGIDELEIYGDSFLVISQAKGDWEVRDERLALYHNYLKELIKMFKCIFFNYLPREDNHFLDALAYLGSVMCLPPNIAVEPIDLSWDRQPAYVSSILAITIEDDEFDGKLWFYDIKNFLEHQAFLEGADSKVKGTITRLAGYFVIVGGILY</sequence>
<name>A0A1U8QCG5_NELNU</name>
<keyword evidence="2" id="KW-1185">Reference proteome</keyword>
<dbReference type="GO" id="GO:0003676">
    <property type="term" value="F:nucleic acid binding"/>
    <property type="evidence" value="ECO:0007669"/>
    <property type="project" value="InterPro"/>
</dbReference>
<dbReference type="KEGG" id="nnu:109115879"/>
<dbReference type="GO" id="GO:0004523">
    <property type="term" value="F:RNA-DNA hybrid ribonuclease activity"/>
    <property type="evidence" value="ECO:0007669"/>
    <property type="project" value="InterPro"/>
</dbReference>
<protein>
    <submittedName>
        <fullName evidence="3">Uncharacterized protein LOC109115879</fullName>
    </submittedName>
</protein>